<evidence type="ECO:0000256" key="1">
    <source>
        <dbReference type="ARBA" id="ARBA00010211"/>
    </source>
</evidence>
<reference evidence="4 5" key="1">
    <citation type="submission" date="2023-11" db="EMBL/GenBank/DDBJ databases">
        <title>30 novel species of actinomycetes from the DSMZ collection.</title>
        <authorList>
            <person name="Nouioui I."/>
        </authorList>
    </citation>
    <scope>NUCLEOTIDE SEQUENCE [LARGE SCALE GENOMIC DNA]</scope>
    <source>
        <strain evidence="4 5">DSM 41524</strain>
    </source>
</reference>
<dbReference type="PANTHER" id="PTHR42796">
    <property type="entry name" value="FUMARYLACETOACETATE HYDROLASE DOMAIN-CONTAINING PROTEIN 2A-RELATED"/>
    <property type="match status" value="1"/>
</dbReference>
<keyword evidence="4" id="KW-0378">Hydrolase</keyword>
<evidence type="ECO:0000259" key="3">
    <source>
        <dbReference type="Pfam" id="PF01557"/>
    </source>
</evidence>
<keyword evidence="2" id="KW-0479">Metal-binding</keyword>
<name>A0ABU7QDC6_9ACTN</name>
<evidence type="ECO:0000313" key="5">
    <source>
        <dbReference type="Proteomes" id="UP001354709"/>
    </source>
</evidence>
<evidence type="ECO:0000256" key="2">
    <source>
        <dbReference type="ARBA" id="ARBA00022723"/>
    </source>
</evidence>
<comment type="similarity">
    <text evidence="1">Belongs to the FAH family.</text>
</comment>
<gene>
    <name evidence="4" type="ORF">V2J94_45315</name>
</gene>
<comment type="caution">
    <text evidence="4">The sequence shown here is derived from an EMBL/GenBank/DDBJ whole genome shotgun (WGS) entry which is preliminary data.</text>
</comment>
<dbReference type="InterPro" id="IPR011234">
    <property type="entry name" value="Fumarylacetoacetase-like_C"/>
</dbReference>
<evidence type="ECO:0000313" key="4">
    <source>
        <dbReference type="EMBL" id="MEE4598958.1"/>
    </source>
</evidence>
<dbReference type="Proteomes" id="UP001354709">
    <property type="component" value="Unassembled WGS sequence"/>
</dbReference>
<keyword evidence="5" id="KW-1185">Reference proteome</keyword>
<dbReference type="GO" id="GO:0016787">
    <property type="term" value="F:hydrolase activity"/>
    <property type="evidence" value="ECO:0007669"/>
    <property type="project" value="UniProtKB-KW"/>
</dbReference>
<feature type="domain" description="Fumarylacetoacetase-like C-terminal" evidence="3">
    <location>
        <begin position="73"/>
        <end position="273"/>
    </location>
</feature>
<dbReference type="SUPFAM" id="SSF56529">
    <property type="entry name" value="FAH"/>
    <property type="match status" value="1"/>
</dbReference>
<dbReference type="InterPro" id="IPR051121">
    <property type="entry name" value="FAH"/>
</dbReference>
<dbReference type="Gene3D" id="3.90.850.10">
    <property type="entry name" value="Fumarylacetoacetase-like, C-terminal domain"/>
    <property type="match status" value="1"/>
</dbReference>
<dbReference type="RefSeq" id="WP_330816276.1">
    <property type="nucleotide sequence ID" value="NZ_JAZBJO010000060.1"/>
</dbReference>
<accession>A0ABU7QDC6</accession>
<sequence>MHISLAEFDGRVAITGDDGDGPRVLAEPLAGLSLGEALARPDLAGTVHTAYRDGTPATGTEFRPLPPVADTAKVFCAGFNYRAAGRERPQHPTLFLRTVASLVGHEHHVVVPAASSFLDWEGEIAVVIGAPARHVTAEHSWRHVAALTCLADNTVRDFAKHGTQATAGKNFEASGAIGPALLLCEGPPATSDVKLTTRLNGEQTQAGCLDDLLHPVEELISYLSDVTTLNPGDVIATGTPPGIGARRQPPRYLRPGDVLEVEVSGVGVLRNPVCDEGAR</sequence>
<dbReference type="InterPro" id="IPR036663">
    <property type="entry name" value="Fumarylacetoacetase_C_sf"/>
</dbReference>
<organism evidence="4 5">
    <name type="scientific">Streptomyces asiaticus subsp. ignotus</name>
    <dbReference type="NCBI Taxonomy" id="3098222"/>
    <lineage>
        <taxon>Bacteria</taxon>
        <taxon>Bacillati</taxon>
        <taxon>Actinomycetota</taxon>
        <taxon>Actinomycetes</taxon>
        <taxon>Kitasatosporales</taxon>
        <taxon>Streptomycetaceae</taxon>
        <taxon>Streptomyces</taxon>
        <taxon>Streptomyces violaceusniger group</taxon>
    </lineage>
</organism>
<dbReference type="Pfam" id="PF01557">
    <property type="entry name" value="FAA_hydrolase"/>
    <property type="match status" value="1"/>
</dbReference>
<dbReference type="PANTHER" id="PTHR42796:SF4">
    <property type="entry name" value="FUMARYLACETOACETATE HYDROLASE DOMAIN-CONTAINING PROTEIN 2A"/>
    <property type="match status" value="1"/>
</dbReference>
<protein>
    <submittedName>
        <fullName evidence="4">Fumarylacetoacetate hydrolase family protein</fullName>
    </submittedName>
</protein>
<dbReference type="EMBL" id="JAZBJO010000060">
    <property type="protein sequence ID" value="MEE4598958.1"/>
    <property type="molecule type" value="Genomic_DNA"/>
</dbReference>
<proteinExistence type="inferred from homology"/>